<dbReference type="InterPro" id="IPR002052">
    <property type="entry name" value="DNA_methylase_N6_adenine_CS"/>
</dbReference>
<proteinExistence type="predicted"/>
<dbReference type="Gene3D" id="3.40.50.150">
    <property type="entry name" value="Vaccinia Virus protein VP39"/>
    <property type="match status" value="1"/>
</dbReference>
<evidence type="ECO:0000313" key="1">
    <source>
        <dbReference type="EMBL" id="TET44787.1"/>
    </source>
</evidence>
<reference evidence="1 2" key="1">
    <citation type="submission" date="2019-03" db="EMBL/GenBank/DDBJ databases">
        <title>Metabolic potential of uncultured bacteria and archaea associated with petroleum seepage in deep-sea sediments.</title>
        <authorList>
            <person name="Dong X."/>
            <person name="Hubert C."/>
        </authorList>
    </citation>
    <scope>NUCLEOTIDE SEQUENCE [LARGE SCALE GENOMIC DNA]</scope>
    <source>
        <strain evidence="1">E44_bin18</strain>
    </source>
</reference>
<sequence length="152" mass="17568">MKKENLGAKKLKVEEVKFIEPDVEEIEIPEQKEFYELPARFGAIPLDEAPLGWEVETRRSETKITKFQHAYPVVRLPFQEVHREEFGHKDEFEASPLFPTGANRLFFGDNLHVMRQLPSNSIDLIYVDPPFFSGCMGSGHGLHMYRDIGNTF</sequence>
<dbReference type="SUPFAM" id="SSF53335">
    <property type="entry name" value="S-adenosyl-L-methionine-dependent methyltransferases"/>
    <property type="match status" value="1"/>
</dbReference>
<name>A0A523UQG4_UNCT6</name>
<protein>
    <recommendedName>
        <fullName evidence="3">Site-specific DNA-methyltransferase</fullName>
    </recommendedName>
</protein>
<comment type="caution">
    <text evidence="1">The sequence shown here is derived from an EMBL/GenBank/DDBJ whole genome shotgun (WGS) entry which is preliminary data.</text>
</comment>
<dbReference type="AlphaFoldDB" id="A0A523UQG4"/>
<feature type="non-terminal residue" evidence="1">
    <location>
        <position position="152"/>
    </location>
</feature>
<accession>A0A523UQG4</accession>
<dbReference type="GO" id="GO:0032259">
    <property type="term" value="P:methylation"/>
    <property type="evidence" value="ECO:0007669"/>
    <property type="project" value="InterPro"/>
</dbReference>
<gene>
    <name evidence="1" type="ORF">E3J62_09400</name>
</gene>
<dbReference type="Proteomes" id="UP000315525">
    <property type="component" value="Unassembled WGS sequence"/>
</dbReference>
<dbReference type="GO" id="GO:0003676">
    <property type="term" value="F:nucleic acid binding"/>
    <property type="evidence" value="ECO:0007669"/>
    <property type="project" value="InterPro"/>
</dbReference>
<evidence type="ECO:0000313" key="2">
    <source>
        <dbReference type="Proteomes" id="UP000315525"/>
    </source>
</evidence>
<dbReference type="EMBL" id="SOJN01000109">
    <property type="protein sequence ID" value="TET44787.1"/>
    <property type="molecule type" value="Genomic_DNA"/>
</dbReference>
<dbReference type="InterPro" id="IPR029063">
    <property type="entry name" value="SAM-dependent_MTases_sf"/>
</dbReference>
<dbReference type="PROSITE" id="PS00092">
    <property type="entry name" value="N6_MTASE"/>
    <property type="match status" value="1"/>
</dbReference>
<dbReference type="GO" id="GO:0008168">
    <property type="term" value="F:methyltransferase activity"/>
    <property type="evidence" value="ECO:0007669"/>
    <property type="project" value="InterPro"/>
</dbReference>
<organism evidence="1 2">
    <name type="scientific">candidate division TA06 bacterium</name>
    <dbReference type="NCBI Taxonomy" id="2250710"/>
    <lineage>
        <taxon>Bacteria</taxon>
        <taxon>Bacteria division TA06</taxon>
    </lineage>
</organism>
<evidence type="ECO:0008006" key="3">
    <source>
        <dbReference type="Google" id="ProtNLM"/>
    </source>
</evidence>